<dbReference type="eggNOG" id="ENOG502SC01">
    <property type="taxonomic scope" value="Eukaryota"/>
</dbReference>
<evidence type="ECO:0000313" key="3">
    <source>
        <dbReference type="EMBL" id="AAW45251.1"/>
    </source>
</evidence>
<dbReference type="Proteomes" id="UP000002149">
    <property type="component" value="Chromosome 8"/>
</dbReference>
<sequence>MNKEESWRREGIWERQCHAGPSRLRDEPEHAHYAARDTASRSSNEDGSRRRHHGPTRTRRQIRQNQTLHLSTILPPLFLLPFLGVTSAAPAVIPAQPTRLRLPSIPTVLPTVTTTLQPTRTLDKRVKYLTSVITPSVLPTEIHFVDETTLPYLLTQHADGSWRKAEAGWFLYGRRIALPTDKATPSNDDEDHTEDAAESVTNRTVSIDSDNAMLTNGSNSSVTASNATSTAVPSFAVEKALPNGWGYSSNRTSIYKVPLIAVASVIMAIAIVVLIIIYALNRRKKHRKQKRAKERLRRKALAAAGLTEDDIKCSTAETAFKEKLAEMERKHKAKKKRDGQMGLARSKVKGWNARLGTVRRRKGKKEEKEHDAMSLKENKIMEEDIFERETVEQPEIIVSPHLVSPPSPAPSQTPSEQPASVETSAPQSDTSFPVSPTPYFPPAYRPASVRSIPTSTAGPSRPSASAHPPYVSSESSAQNSLAGEKTQAPGYYPAPATEDGEIALAVASRADGKARLVEPPAVTEEEDPHLRMNHVATDDKRVLERLRMGGSAPPPVQTEAEEGPTAPVVDVDDAGFEIIPTIPEEDEAVRTSRESEREGLAFPPPPQLSARLVQFHNLDSPVPSAPPITSPSAPDHQYTTPSAPPLEVPDVEPSAPPLALDAEINGPSAPPLGSDVDSELEAGPDSSHSLPGSHASTDASTMGQSDPDGMVSEERPESIASSIASSRSGSVQGVQGVFLPRYEP</sequence>
<dbReference type="EMBL" id="AE017348">
    <property type="protein sequence ID" value="AAW45251.1"/>
    <property type="molecule type" value="Genomic_DNA"/>
</dbReference>
<reference evidence="3 4" key="1">
    <citation type="journal article" date="2005" name="Science">
        <title>The genome of the basidiomycetous yeast and human pathogen Cryptococcus neoformans.</title>
        <authorList>
            <person name="Loftus B.J."/>
            <person name="Fung E."/>
            <person name="Roncaglia P."/>
            <person name="Rowley D."/>
            <person name="Amedeo P."/>
            <person name="Bruno D."/>
            <person name="Vamathevan J."/>
            <person name="Miranda M."/>
            <person name="Anderson I.J."/>
            <person name="Fraser J.A."/>
            <person name="Allen J.E."/>
            <person name="Bosdet I.E."/>
            <person name="Brent M.R."/>
            <person name="Chiu R."/>
            <person name="Doering T.L."/>
            <person name="Donlin M.J."/>
            <person name="D'Souza C.A."/>
            <person name="Fox D.S."/>
            <person name="Grinberg V."/>
            <person name="Fu J."/>
            <person name="Fukushima M."/>
            <person name="Haas B.J."/>
            <person name="Huang J.C."/>
            <person name="Janbon G."/>
            <person name="Jones S.J."/>
            <person name="Koo H.L."/>
            <person name="Krzywinski M.I."/>
            <person name="Kwon-Chung J.K."/>
            <person name="Lengeler K.B."/>
            <person name="Maiti R."/>
            <person name="Marra M.A."/>
            <person name="Marra R.E."/>
            <person name="Mathewson C.A."/>
            <person name="Mitchell T.G."/>
            <person name="Pertea M."/>
            <person name="Riggs F.R."/>
            <person name="Salzberg S.L."/>
            <person name="Schein J.E."/>
            <person name="Shvartsbeyn A."/>
            <person name="Shin H."/>
            <person name="Shumway M."/>
            <person name="Specht C.A."/>
            <person name="Suh B.B."/>
            <person name="Tenney A."/>
            <person name="Utterback T.R."/>
            <person name="Wickes B.L."/>
            <person name="Wortman J.R."/>
            <person name="Wye N.H."/>
            <person name="Kronstad J.W."/>
            <person name="Lodge J.K."/>
            <person name="Heitman J."/>
            <person name="Davis R.W."/>
            <person name="Fraser C.M."/>
            <person name="Hyman R.W."/>
        </authorList>
    </citation>
    <scope>NUCLEOTIDE SEQUENCE [LARGE SCALE GENOMIC DNA]</scope>
    <source>
        <strain evidence="4">JEC21 / ATCC MYA-565</strain>
    </source>
</reference>
<dbReference type="OrthoDB" id="2575575at2759"/>
<feature type="region of interest" description="Disordered" evidence="1">
    <location>
        <begin position="400"/>
        <end position="496"/>
    </location>
</feature>
<proteinExistence type="predicted"/>
<dbReference type="GeneID" id="3259104"/>
<feature type="compositionally biased region" description="Basic and acidic residues" evidence="1">
    <location>
        <begin position="1"/>
        <end position="48"/>
    </location>
</feature>
<feature type="compositionally biased region" description="Basic and acidic residues" evidence="1">
    <location>
        <begin position="364"/>
        <end position="376"/>
    </location>
</feature>
<keyword evidence="2" id="KW-1133">Transmembrane helix</keyword>
<dbReference type="VEuPathDB" id="FungiDB:CNH01720"/>
<dbReference type="AlphaFoldDB" id="Q5KCN8"/>
<accession>Q5KCN8</accession>
<feature type="region of interest" description="Disordered" evidence="1">
    <location>
        <begin position="548"/>
        <end position="744"/>
    </location>
</feature>
<feature type="transmembrane region" description="Helical" evidence="2">
    <location>
        <begin position="67"/>
        <end position="93"/>
    </location>
</feature>
<dbReference type="KEGG" id="cne:CNH01720"/>
<feature type="transmembrane region" description="Helical" evidence="2">
    <location>
        <begin position="259"/>
        <end position="281"/>
    </location>
</feature>
<evidence type="ECO:0000256" key="2">
    <source>
        <dbReference type="SAM" id="Phobius"/>
    </source>
</evidence>
<feature type="region of interest" description="Disordered" evidence="1">
    <location>
        <begin position="1"/>
        <end position="65"/>
    </location>
</feature>
<dbReference type="STRING" id="214684.Q5KCN8"/>
<name>Q5KCN8_CRYD1</name>
<dbReference type="PaxDb" id="214684-Q5KCN8"/>
<dbReference type="RefSeq" id="XP_572558.1">
    <property type="nucleotide sequence ID" value="XM_572558.2"/>
</dbReference>
<dbReference type="HOGENOM" id="CLU_373380_0_0_1"/>
<feature type="compositionally biased region" description="Low complexity" evidence="1">
    <location>
        <begin position="718"/>
        <end position="737"/>
    </location>
</feature>
<protein>
    <submittedName>
        <fullName evidence="3">Uncharacterized protein</fullName>
    </submittedName>
</protein>
<feature type="region of interest" description="Disordered" evidence="1">
    <location>
        <begin position="512"/>
        <end position="532"/>
    </location>
</feature>
<feature type="compositionally biased region" description="Basic and acidic residues" evidence="1">
    <location>
        <begin position="588"/>
        <end position="599"/>
    </location>
</feature>
<feature type="compositionally biased region" description="Polar residues" evidence="1">
    <location>
        <begin position="686"/>
        <end position="704"/>
    </location>
</feature>
<feature type="compositionally biased region" description="Acidic residues" evidence="1">
    <location>
        <begin position="187"/>
        <end position="197"/>
    </location>
</feature>
<evidence type="ECO:0000256" key="1">
    <source>
        <dbReference type="SAM" id="MobiDB-lite"/>
    </source>
</evidence>
<feature type="region of interest" description="Disordered" evidence="1">
    <location>
        <begin position="354"/>
        <end position="376"/>
    </location>
</feature>
<dbReference type="OMA" id="DIEMRTY"/>
<feature type="compositionally biased region" description="Polar residues" evidence="1">
    <location>
        <begin position="472"/>
        <end position="481"/>
    </location>
</feature>
<feature type="compositionally biased region" description="Polar residues" evidence="1">
    <location>
        <begin position="421"/>
        <end position="434"/>
    </location>
</feature>
<keyword evidence="2" id="KW-0812">Transmembrane</keyword>
<keyword evidence="4" id="KW-1185">Reference proteome</keyword>
<feature type="compositionally biased region" description="Pro residues" evidence="1">
    <location>
        <begin position="435"/>
        <end position="444"/>
    </location>
</feature>
<feature type="region of interest" description="Disordered" evidence="1">
    <location>
        <begin position="181"/>
        <end position="200"/>
    </location>
</feature>
<dbReference type="InParanoid" id="Q5KCN8"/>
<organism evidence="3 4">
    <name type="scientific">Cryptococcus deneoformans (strain JEC21 / ATCC MYA-565)</name>
    <name type="common">Cryptococcus neoformans var. neoformans serotype D</name>
    <dbReference type="NCBI Taxonomy" id="214684"/>
    <lineage>
        <taxon>Eukaryota</taxon>
        <taxon>Fungi</taxon>
        <taxon>Dikarya</taxon>
        <taxon>Basidiomycota</taxon>
        <taxon>Agaricomycotina</taxon>
        <taxon>Tremellomycetes</taxon>
        <taxon>Tremellales</taxon>
        <taxon>Cryptococcaceae</taxon>
        <taxon>Cryptococcus</taxon>
        <taxon>Cryptococcus neoformans species complex</taxon>
    </lineage>
</organism>
<evidence type="ECO:0000313" key="4">
    <source>
        <dbReference type="Proteomes" id="UP000002149"/>
    </source>
</evidence>
<feature type="compositionally biased region" description="Basic residues" evidence="1">
    <location>
        <begin position="49"/>
        <end position="62"/>
    </location>
</feature>
<keyword evidence="2" id="KW-0472">Membrane</keyword>
<gene>
    <name evidence="3" type="ordered locus">CNH01720</name>
</gene>